<dbReference type="InterPro" id="IPR036249">
    <property type="entry name" value="Thioredoxin-like_sf"/>
</dbReference>
<dbReference type="Pfam" id="PF06999">
    <property type="entry name" value="Suc_Fer-like"/>
    <property type="match status" value="1"/>
</dbReference>
<keyword evidence="3" id="KW-1185">Reference proteome</keyword>
<organism evidence="2 3">
    <name type="scientific">Kytococcus schroeteri</name>
    <dbReference type="NCBI Taxonomy" id="138300"/>
    <lineage>
        <taxon>Bacteria</taxon>
        <taxon>Bacillati</taxon>
        <taxon>Actinomycetota</taxon>
        <taxon>Actinomycetes</taxon>
        <taxon>Micrococcales</taxon>
        <taxon>Kytococcaceae</taxon>
        <taxon>Kytococcus</taxon>
    </lineage>
</organism>
<dbReference type="SUPFAM" id="SSF52833">
    <property type="entry name" value="Thioredoxin-like"/>
    <property type="match status" value="1"/>
</dbReference>
<gene>
    <name evidence="2" type="ORF">CYJ76_05785</name>
</gene>
<accession>A0A2I1PAX7</accession>
<dbReference type="EMBL" id="PKIZ01000009">
    <property type="protein sequence ID" value="PKZ41763.1"/>
    <property type="molecule type" value="Genomic_DNA"/>
</dbReference>
<dbReference type="OrthoDB" id="3399139at2"/>
<dbReference type="CDD" id="cd03062">
    <property type="entry name" value="TRX_Fd_Sucrase"/>
    <property type="match status" value="1"/>
</dbReference>
<dbReference type="AlphaFoldDB" id="A0A2I1PAX7"/>
<feature type="region of interest" description="Disordered" evidence="1">
    <location>
        <begin position="1"/>
        <end position="21"/>
    </location>
</feature>
<evidence type="ECO:0000256" key="1">
    <source>
        <dbReference type="SAM" id="MobiDB-lite"/>
    </source>
</evidence>
<sequence>MSPSPAFRCSDGARERGDTMVGTAPPARRWFLVEQNGDWGRSAWEGLDCYDRAKEELRARLESAGARLMLIRRPGARPEPGHPTRRFCLVDTDRPRPLLWGTAHSDGDLVRAVESFGTWPDAEATVPQAGEPGIVMVCTHGLKDVCCAIRGRPVAAALAEEWPEAVWECTHTGGDRFAANVVLLPDGAIYGGSDPASATADLRAHLASAVDPTRLRGRCGLTPPAQAAVAASMRELGPMGWGEVVVTGQSGSEEAWQVDLVVRGEPVQVTGHTVTTEPHQLTCRAAGPAPMRLPVVKDVRAS</sequence>
<evidence type="ECO:0000313" key="3">
    <source>
        <dbReference type="Proteomes" id="UP000234206"/>
    </source>
</evidence>
<comment type="caution">
    <text evidence="2">The sequence shown here is derived from an EMBL/GenBank/DDBJ whole genome shotgun (WGS) entry which is preliminary data.</text>
</comment>
<reference evidence="2 3" key="1">
    <citation type="submission" date="2017-12" db="EMBL/GenBank/DDBJ databases">
        <title>Phylogenetic diversity of female urinary microbiome.</title>
        <authorList>
            <person name="Thomas-White K."/>
            <person name="Wolfe A.J."/>
        </authorList>
    </citation>
    <scope>NUCLEOTIDE SEQUENCE [LARGE SCALE GENOMIC DNA]</scope>
    <source>
        <strain evidence="2 3">UMB1298</strain>
    </source>
</reference>
<dbReference type="RefSeq" id="WP_070703445.1">
    <property type="nucleotide sequence ID" value="NZ_JBHLVH010000001.1"/>
</dbReference>
<dbReference type="Proteomes" id="UP000234206">
    <property type="component" value="Unassembled WGS sequence"/>
</dbReference>
<evidence type="ECO:0000313" key="2">
    <source>
        <dbReference type="EMBL" id="PKZ41763.1"/>
    </source>
</evidence>
<protein>
    <submittedName>
        <fullName evidence="2">Sucrase ferredoxin</fullName>
    </submittedName>
</protein>
<proteinExistence type="predicted"/>
<name>A0A2I1PAX7_9MICO</name>
<dbReference type="InterPro" id="IPR009737">
    <property type="entry name" value="Aim32/Apd1-like"/>
</dbReference>